<sequence length="115" mass="12345">MKDTQTSYVRAAAGMGAGKFSEPAAEFSEKDFGGAAQAPASAIVSLFPQVEPHLEIRLVLPVARSARRSGRSFSGPRLLVCDRSRSSGPPEGMDIPPGLTYKYIQCLRVKTSSSW</sequence>
<dbReference type="AlphaFoldDB" id="A0A917RRN6"/>
<dbReference type="EMBL" id="BMNT01000080">
    <property type="protein sequence ID" value="GGL21401.1"/>
    <property type="molecule type" value="Genomic_DNA"/>
</dbReference>
<protein>
    <submittedName>
        <fullName evidence="1">Uncharacterized protein</fullName>
    </submittedName>
</protein>
<proteinExistence type="predicted"/>
<evidence type="ECO:0000313" key="2">
    <source>
        <dbReference type="Proteomes" id="UP000645217"/>
    </source>
</evidence>
<organism evidence="1 2">
    <name type="scientific">Sphaerisporangium melleum</name>
    <dbReference type="NCBI Taxonomy" id="321316"/>
    <lineage>
        <taxon>Bacteria</taxon>
        <taxon>Bacillati</taxon>
        <taxon>Actinomycetota</taxon>
        <taxon>Actinomycetes</taxon>
        <taxon>Streptosporangiales</taxon>
        <taxon>Streptosporangiaceae</taxon>
        <taxon>Sphaerisporangium</taxon>
    </lineage>
</organism>
<dbReference type="Proteomes" id="UP000645217">
    <property type="component" value="Unassembled WGS sequence"/>
</dbReference>
<accession>A0A917RRN6</accession>
<evidence type="ECO:0000313" key="1">
    <source>
        <dbReference type="EMBL" id="GGL21401.1"/>
    </source>
</evidence>
<name>A0A917RRN6_9ACTN</name>
<gene>
    <name evidence="1" type="ORF">GCM10007964_74170</name>
</gene>
<reference evidence="1" key="1">
    <citation type="journal article" date="2014" name="Int. J. Syst. Evol. Microbiol.">
        <title>Complete genome sequence of Corynebacterium casei LMG S-19264T (=DSM 44701T), isolated from a smear-ripened cheese.</title>
        <authorList>
            <consortium name="US DOE Joint Genome Institute (JGI-PGF)"/>
            <person name="Walter F."/>
            <person name="Albersmeier A."/>
            <person name="Kalinowski J."/>
            <person name="Ruckert C."/>
        </authorList>
    </citation>
    <scope>NUCLEOTIDE SEQUENCE</scope>
    <source>
        <strain evidence="1">JCM 13064</strain>
    </source>
</reference>
<reference evidence="1" key="2">
    <citation type="submission" date="2020-09" db="EMBL/GenBank/DDBJ databases">
        <authorList>
            <person name="Sun Q."/>
            <person name="Ohkuma M."/>
        </authorList>
    </citation>
    <scope>NUCLEOTIDE SEQUENCE</scope>
    <source>
        <strain evidence="1">JCM 13064</strain>
    </source>
</reference>
<comment type="caution">
    <text evidence="1">The sequence shown here is derived from an EMBL/GenBank/DDBJ whole genome shotgun (WGS) entry which is preliminary data.</text>
</comment>
<keyword evidence="2" id="KW-1185">Reference proteome</keyword>